<keyword evidence="3" id="KW-0233">DNA recombination</keyword>
<evidence type="ECO:0000256" key="1">
    <source>
        <dbReference type="ARBA" id="ARBA00022578"/>
    </source>
</evidence>
<keyword evidence="1" id="KW-0815">Transposition</keyword>
<gene>
    <name evidence="5" type="ORF">EV214_1258</name>
</gene>
<keyword evidence="5" id="KW-0540">Nuclease</keyword>
<dbReference type="EMBL" id="SLWV01000025">
    <property type="protein sequence ID" value="TCO70638.1"/>
    <property type="molecule type" value="Genomic_DNA"/>
</dbReference>
<organism evidence="5 6">
    <name type="scientific">Marinisporobacter balticus</name>
    <dbReference type="NCBI Taxonomy" id="2018667"/>
    <lineage>
        <taxon>Bacteria</taxon>
        <taxon>Bacillati</taxon>
        <taxon>Bacillota</taxon>
        <taxon>Clostridia</taxon>
        <taxon>Peptostreptococcales</taxon>
        <taxon>Thermotaleaceae</taxon>
        <taxon>Marinisporobacter</taxon>
    </lineage>
</organism>
<dbReference type="PANTHER" id="PTHR35528:SF3">
    <property type="entry name" value="BLL1675 PROTEIN"/>
    <property type="match status" value="1"/>
</dbReference>
<evidence type="ECO:0000256" key="2">
    <source>
        <dbReference type="ARBA" id="ARBA00023125"/>
    </source>
</evidence>
<keyword evidence="5" id="KW-0378">Hydrolase</keyword>
<keyword evidence="5" id="KW-0255">Endonuclease</keyword>
<reference evidence="5 6" key="1">
    <citation type="submission" date="2019-03" db="EMBL/GenBank/DDBJ databases">
        <title>Genomic Encyclopedia of Type Strains, Phase IV (KMG-IV): sequencing the most valuable type-strain genomes for metagenomic binning, comparative biology and taxonomic classification.</title>
        <authorList>
            <person name="Goeker M."/>
        </authorList>
    </citation>
    <scope>NUCLEOTIDE SEQUENCE [LARGE SCALE GENOMIC DNA]</scope>
    <source>
        <strain evidence="5 6">DSM 102940</strain>
    </source>
</reference>
<evidence type="ECO:0000313" key="6">
    <source>
        <dbReference type="Proteomes" id="UP000294919"/>
    </source>
</evidence>
<evidence type="ECO:0000313" key="5">
    <source>
        <dbReference type="EMBL" id="TCO70638.1"/>
    </source>
</evidence>
<proteinExistence type="predicted"/>
<dbReference type="PANTHER" id="PTHR35528">
    <property type="entry name" value="BLL1675 PROTEIN"/>
    <property type="match status" value="1"/>
</dbReference>
<dbReference type="NCBIfam" id="NF033587">
    <property type="entry name" value="transpos_IS6"/>
    <property type="match status" value="1"/>
</dbReference>
<dbReference type="InterPro" id="IPR032874">
    <property type="entry name" value="DDE_dom"/>
</dbReference>
<comment type="caution">
    <text evidence="5">The sequence shown here is derived from an EMBL/GenBank/DDBJ whole genome shotgun (WGS) entry which is preliminary data.</text>
</comment>
<accession>A0A4R2KKT4</accession>
<dbReference type="GO" id="GO:0006310">
    <property type="term" value="P:DNA recombination"/>
    <property type="evidence" value="ECO:0007669"/>
    <property type="project" value="UniProtKB-KW"/>
</dbReference>
<name>A0A4R2KKT4_9FIRM</name>
<dbReference type="InterPro" id="IPR052183">
    <property type="entry name" value="IS_Transposase"/>
</dbReference>
<dbReference type="GO" id="GO:0004519">
    <property type="term" value="F:endonuclease activity"/>
    <property type="evidence" value="ECO:0007669"/>
    <property type="project" value="UniProtKB-KW"/>
</dbReference>
<sequence>MKEMMQERGLHINHTTIMRWVHQYIPEIEKKIRKHLKQTNDSWRINEAYIKVKGKCMYLYRAVDSSGNTIDFMLSAKRNTRAAKRFFIKALRSPHNKGISVLTTDKNRAYPNAINQLKNNVYLNSNTKFRKIKYFNNIVEQNRNHLIFFYHSI</sequence>
<evidence type="ECO:0000259" key="4">
    <source>
        <dbReference type="Pfam" id="PF13610"/>
    </source>
</evidence>
<dbReference type="OrthoDB" id="1376408at2"/>
<dbReference type="Pfam" id="PF13610">
    <property type="entry name" value="DDE_Tnp_IS240"/>
    <property type="match status" value="1"/>
</dbReference>
<dbReference type="AlphaFoldDB" id="A0A4R2KKT4"/>
<keyword evidence="6" id="KW-1185">Reference proteome</keyword>
<dbReference type="Proteomes" id="UP000294919">
    <property type="component" value="Unassembled WGS sequence"/>
</dbReference>
<keyword evidence="2" id="KW-0238">DNA-binding</keyword>
<feature type="domain" description="DDE" evidence="4">
    <location>
        <begin position="41"/>
        <end position="144"/>
    </location>
</feature>
<dbReference type="GO" id="GO:0032196">
    <property type="term" value="P:transposition"/>
    <property type="evidence" value="ECO:0007669"/>
    <property type="project" value="UniProtKB-KW"/>
</dbReference>
<dbReference type="InterPro" id="IPR047930">
    <property type="entry name" value="Transpos_IS6"/>
</dbReference>
<dbReference type="GO" id="GO:0003677">
    <property type="term" value="F:DNA binding"/>
    <property type="evidence" value="ECO:0007669"/>
    <property type="project" value="UniProtKB-KW"/>
</dbReference>
<evidence type="ECO:0000256" key="3">
    <source>
        <dbReference type="ARBA" id="ARBA00023172"/>
    </source>
</evidence>
<protein>
    <submittedName>
        <fullName evidence="5">DDE superfamily endonuclease</fullName>
    </submittedName>
</protein>